<comment type="pathway">
    <text evidence="1">Lipid metabolism; fatty acid biosynthesis.</text>
</comment>
<evidence type="ECO:0000313" key="10">
    <source>
        <dbReference type="Proteomes" id="UP000887577"/>
    </source>
</evidence>
<dbReference type="CDD" id="cd05356">
    <property type="entry name" value="17beta-HSD1_like_SDR_c"/>
    <property type="match status" value="1"/>
</dbReference>
<keyword evidence="2" id="KW-0444">Lipid biosynthesis</keyword>
<dbReference type="FunFam" id="3.40.50.720:FF:000137">
    <property type="entry name" value="Hydroxysteroid (17-beta) dehydrogenase 3"/>
    <property type="match status" value="1"/>
</dbReference>
<evidence type="ECO:0000256" key="2">
    <source>
        <dbReference type="ARBA" id="ARBA00022516"/>
    </source>
</evidence>
<evidence type="ECO:0000256" key="8">
    <source>
        <dbReference type="ARBA" id="ARBA00023160"/>
    </source>
</evidence>
<dbReference type="PANTHER" id="PTHR43086:SF2">
    <property type="entry name" value="HYDROXYSTEROID DEHYDROGENASE-LIKE PROTEIN 1"/>
    <property type="match status" value="1"/>
</dbReference>
<keyword evidence="8" id="KW-0275">Fatty acid biosynthesis</keyword>
<dbReference type="InterPro" id="IPR002347">
    <property type="entry name" value="SDR_fam"/>
</dbReference>
<dbReference type="InterPro" id="IPR036291">
    <property type="entry name" value="NAD(P)-bd_dom_sf"/>
</dbReference>
<sequence length="315" mass="35062">MVCCQNTLNTVAYFTLTYIGYRISRGIYNIVYPYLLASPRNLHKLAGEATWAVVTGSTDGIGKEYAFELARKGFNILLISRTQTKLDSVKEEILKECKNIEVETIAYNFTNASLDDYKNKIISIIEKKDVGILVNNVGLASSNPEMLHKADMQESADIVVINMLPVTILTSAILPQMVKRNSGIIVNISSGASHLTVPQLAVYSSSKVYINHFCNTLRNGYAKSGITIQTLYPAYVSTNLSQVKVSLFALHPKAYAQSAIKTIGISEDTTGCIQHQIQAVVYSLPQQFMTYFAQKTLEKKQILLKLEREKAEKEQ</sequence>
<dbReference type="PANTHER" id="PTHR43086">
    <property type="entry name" value="VERY-LONG-CHAIN 3-OXOOACYL-COA REDUCTASE"/>
    <property type="match status" value="1"/>
</dbReference>
<dbReference type="InterPro" id="IPR020904">
    <property type="entry name" value="Sc_DH/Rdtase_CS"/>
</dbReference>
<organism evidence="10 11">
    <name type="scientific">Panagrolaimus superbus</name>
    <dbReference type="NCBI Taxonomy" id="310955"/>
    <lineage>
        <taxon>Eukaryota</taxon>
        <taxon>Metazoa</taxon>
        <taxon>Ecdysozoa</taxon>
        <taxon>Nematoda</taxon>
        <taxon>Chromadorea</taxon>
        <taxon>Rhabditida</taxon>
        <taxon>Tylenchina</taxon>
        <taxon>Panagrolaimomorpha</taxon>
        <taxon>Panagrolaimoidea</taxon>
        <taxon>Panagrolaimidae</taxon>
        <taxon>Panagrolaimus</taxon>
    </lineage>
</organism>
<dbReference type="GO" id="GO:0016491">
    <property type="term" value="F:oxidoreductase activity"/>
    <property type="evidence" value="ECO:0007669"/>
    <property type="project" value="UniProtKB-KW"/>
</dbReference>
<dbReference type="PRINTS" id="PR00081">
    <property type="entry name" value="GDHRDH"/>
</dbReference>
<keyword evidence="4" id="KW-0521">NADP</keyword>
<dbReference type="SUPFAM" id="SSF51735">
    <property type="entry name" value="NAD(P)-binding Rossmann-fold domains"/>
    <property type="match status" value="1"/>
</dbReference>
<comment type="similarity">
    <text evidence="9">Belongs to the short-chain dehydrogenases/reductases (SDR) family. 17-beta-HSD 3 subfamily.</text>
</comment>
<proteinExistence type="inferred from homology"/>
<evidence type="ECO:0000256" key="1">
    <source>
        <dbReference type="ARBA" id="ARBA00005194"/>
    </source>
</evidence>
<dbReference type="GO" id="GO:0030497">
    <property type="term" value="P:fatty acid elongation"/>
    <property type="evidence" value="ECO:0007669"/>
    <property type="project" value="TreeGrafter"/>
</dbReference>
<dbReference type="GO" id="GO:0006694">
    <property type="term" value="P:steroid biosynthetic process"/>
    <property type="evidence" value="ECO:0007669"/>
    <property type="project" value="UniProtKB-KW"/>
</dbReference>
<evidence type="ECO:0000256" key="6">
    <source>
        <dbReference type="ARBA" id="ARBA00023002"/>
    </source>
</evidence>
<dbReference type="PIRSF" id="PIRSF000126">
    <property type="entry name" value="11-beta-HSD1"/>
    <property type="match status" value="1"/>
</dbReference>
<dbReference type="GO" id="GO:0005783">
    <property type="term" value="C:endoplasmic reticulum"/>
    <property type="evidence" value="ECO:0007669"/>
    <property type="project" value="TreeGrafter"/>
</dbReference>
<protein>
    <submittedName>
        <fullName evidence="11">Uncharacterized protein</fullName>
    </submittedName>
</protein>
<keyword evidence="7" id="KW-0443">Lipid metabolism</keyword>
<evidence type="ECO:0000256" key="4">
    <source>
        <dbReference type="ARBA" id="ARBA00022857"/>
    </source>
</evidence>
<evidence type="ECO:0000256" key="3">
    <source>
        <dbReference type="ARBA" id="ARBA00022832"/>
    </source>
</evidence>
<keyword evidence="6" id="KW-0560">Oxidoreductase</keyword>
<dbReference type="Pfam" id="PF00106">
    <property type="entry name" value="adh_short"/>
    <property type="match status" value="1"/>
</dbReference>
<keyword evidence="10" id="KW-1185">Reference proteome</keyword>
<accession>A0A914YTP2</accession>
<dbReference type="WBParaSite" id="PSU_v2.g4045.t1">
    <property type="protein sequence ID" value="PSU_v2.g4045.t1"/>
    <property type="gene ID" value="PSU_v2.g4045"/>
</dbReference>
<name>A0A914YTP2_9BILA</name>
<evidence type="ECO:0000256" key="7">
    <source>
        <dbReference type="ARBA" id="ARBA00023098"/>
    </source>
</evidence>
<evidence type="ECO:0000256" key="5">
    <source>
        <dbReference type="ARBA" id="ARBA00022955"/>
    </source>
</evidence>
<dbReference type="Gene3D" id="3.40.50.720">
    <property type="entry name" value="NAD(P)-binding Rossmann-like Domain"/>
    <property type="match status" value="1"/>
</dbReference>
<dbReference type="AlphaFoldDB" id="A0A914YTP2"/>
<reference evidence="11" key="1">
    <citation type="submission" date="2022-11" db="UniProtKB">
        <authorList>
            <consortium name="WormBaseParasite"/>
        </authorList>
    </citation>
    <scope>IDENTIFICATION</scope>
</reference>
<evidence type="ECO:0000256" key="9">
    <source>
        <dbReference type="ARBA" id="ARBA00038261"/>
    </source>
</evidence>
<dbReference type="Proteomes" id="UP000887577">
    <property type="component" value="Unplaced"/>
</dbReference>
<dbReference type="PRINTS" id="PR00080">
    <property type="entry name" value="SDRFAMILY"/>
</dbReference>
<keyword evidence="5" id="KW-0752">Steroid biosynthesis</keyword>
<evidence type="ECO:0000313" key="11">
    <source>
        <dbReference type="WBParaSite" id="PSU_v2.g4045.t1"/>
    </source>
</evidence>
<keyword evidence="3" id="KW-0276">Fatty acid metabolism</keyword>
<dbReference type="PROSITE" id="PS00061">
    <property type="entry name" value="ADH_SHORT"/>
    <property type="match status" value="1"/>
</dbReference>